<dbReference type="EMBL" id="ACFC01000012">
    <property type="protein sequence ID" value="EEE04991.1"/>
    <property type="molecule type" value="Genomic_DNA"/>
</dbReference>
<evidence type="ECO:0000313" key="2">
    <source>
        <dbReference type="Proteomes" id="UP000004535"/>
    </source>
</evidence>
<evidence type="ECO:0000313" key="1">
    <source>
        <dbReference type="EMBL" id="EEE04991.1"/>
    </source>
</evidence>
<reference evidence="1 2" key="1">
    <citation type="journal article" date="2012" name="J. Bacteriol.">
        <title>Draft Genome Sequence Determination for Cystic Fibrosis and Chronic Granulomatous Disease Burkholderia multivorans Isolates.</title>
        <authorList>
            <person name="Varga J.J."/>
            <person name="Losada L."/>
            <person name="Zelazny A.M."/>
            <person name="Brinkac L."/>
            <person name="Harkins D."/>
            <person name="Radune D."/>
            <person name="Hostetler J."/>
            <person name="Sampaio E.P."/>
            <person name="Ronning C.M."/>
            <person name="Nierman W.C."/>
            <person name="Greenberg D.E."/>
            <person name="Holland S.M."/>
            <person name="Goldberg J.B."/>
        </authorList>
    </citation>
    <scope>NUCLEOTIDE SEQUENCE [LARGE SCALE GENOMIC DNA]</scope>
    <source>
        <strain evidence="1 2">CGD2</strain>
    </source>
</reference>
<gene>
    <name evidence="1" type="ORF">BURMUCGD2_3506</name>
</gene>
<sequence>MARDARRGSRRIFARFEPLAPFQRFKRKQRCEMSCFV</sequence>
<accession>B9BWH4</accession>
<protein>
    <submittedName>
        <fullName evidence="1">Uncharacterized protein</fullName>
    </submittedName>
</protein>
<dbReference type="AlphaFoldDB" id="B9BWH4"/>
<organism evidence="1 2">
    <name type="scientific">Burkholderia multivorans CGD2</name>
    <dbReference type="NCBI Taxonomy" id="513052"/>
    <lineage>
        <taxon>Bacteria</taxon>
        <taxon>Pseudomonadati</taxon>
        <taxon>Pseudomonadota</taxon>
        <taxon>Betaproteobacteria</taxon>
        <taxon>Burkholderiales</taxon>
        <taxon>Burkholderiaceae</taxon>
        <taxon>Burkholderia</taxon>
        <taxon>Burkholderia cepacia complex</taxon>
    </lineage>
</organism>
<comment type="caution">
    <text evidence="1">The sequence shown here is derived from an EMBL/GenBank/DDBJ whole genome shotgun (WGS) entry which is preliminary data.</text>
</comment>
<proteinExistence type="predicted"/>
<name>B9BWH4_9BURK</name>
<dbReference type="Proteomes" id="UP000004535">
    <property type="component" value="Unassembled WGS sequence"/>
</dbReference>